<evidence type="ECO:0000256" key="6">
    <source>
        <dbReference type="ARBA" id="ARBA00022448"/>
    </source>
</evidence>
<evidence type="ECO:0000259" key="11">
    <source>
        <dbReference type="Pfam" id="PF08574"/>
    </source>
</evidence>
<protein>
    <recommendedName>
        <fullName evidence="5">Probable RNA polymerase II nuclear localization protein SLC7A6OS</fullName>
    </recommendedName>
</protein>
<dbReference type="EMBL" id="JAVRJZ010000016">
    <property type="protein sequence ID" value="KAK2710525.1"/>
    <property type="molecule type" value="Genomic_DNA"/>
</dbReference>
<evidence type="ECO:0000256" key="9">
    <source>
        <dbReference type="ARBA" id="ARBA00023242"/>
    </source>
</evidence>
<evidence type="ECO:0000256" key="2">
    <source>
        <dbReference type="ARBA" id="ARBA00004123"/>
    </source>
</evidence>
<accession>A0AA88HJJ2</accession>
<dbReference type="Proteomes" id="UP001187531">
    <property type="component" value="Unassembled WGS sequence"/>
</dbReference>
<dbReference type="PANTHER" id="PTHR31196:SF2">
    <property type="entry name" value="RNA POLYMERASE II NUCLEAR LOCALIZATION PROTEIN SLC7A6OS-RELATED"/>
    <property type="match status" value="1"/>
</dbReference>
<dbReference type="InterPro" id="IPR040218">
    <property type="entry name" value="SLC7A6OS"/>
</dbReference>
<name>A0AA88HJJ2_ARTSF</name>
<proteinExistence type="inferred from homology"/>
<comment type="caution">
    <text evidence="12">The sequence shown here is derived from an EMBL/GenBank/DDBJ whole genome shotgun (WGS) entry which is preliminary data.</text>
</comment>
<gene>
    <name evidence="12" type="ORF">QYM36_011901</name>
</gene>
<dbReference type="InterPro" id="IPR013883">
    <property type="entry name" value="TF_Iwr1_dom"/>
</dbReference>
<comment type="similarity">
    <text evidence="4">Belongs to the IWR1/SLC7A6OS family.</text>
</comment>
<evidence type="ECO:0000256" key="8">
    <source>
        <dbReference type="ARBA" id="ARBA00022927"/>
    </source>
</evidence>
<evidence type="ECO:0000256" key="3">
    <source>
        <dbReference type="ARBA" id="ARBA00004496"/>
    </source>
</evidence>
<feature type="domain" description="Transcription factor Iwr1" evidence="11">
    <location>
        <begin position="85"/>
        <end position="142"/>
    </location>
</feature>
<keyword evidence="8" id="KW-0653">Protein transport</keyword>
<evidence type="ECO:0000256" key="7">
    <source>
        <dbReference type="ARBA" id="ARBA00022490"/>
    </source>
</evidence>
<dbReference type="GO" id="GO:0005737">
    <property type="term" value="C:cytoplasm"/>
    <property type="evidence" value="ECO:0007669"/>
    <property type="project" value="UniProtKB-SubCell"/>
</dbReference>
<evidence type="ECO:0000256" key="10">
    <source>
        <dbReference type="SAM" id="MobiDB-lite"/>
    </source>
</evidence>
<evidence type="ECO:0000313" key="12">
    <source>
        <dbReference type="EMBL" id="KAK2710525.1"/>
    </source>
</evidence>
<dbReference type="GO" id="GO:0015031">
    <property type="term" value="P:protein transport"/>
    <property type="evidence" value="ECO:0007669"/>
    <property type="project" value="UniProtKB-KW"/>
</dbReference>
<keyword evidence="13" id="KW-1185">Reference proteome</keyword>
<evidence type="ECO:0000256" key="5">
    <source>
        <dbReference type="ARBA" id="ARBA00017036"/>
    </source>
</evidence>
<evidence type="ECO:0000256" key="1">
    <source>
        <dbReference type="ARBA" id="ARBA00003202"/>
    </source>
</evidence>
<dbReference type="Pfam" id="PF08574">
    <property type="entry name" value="Iwr1"/>
    <property type="match status" value="1"/>
</dbReference>
<dbReference type="GO" id="GO:0032502">
    <property type="term" value="P:developmental process"/>
    <property type="evidence" value="ECO:0007669"/>
    <property type="project" value="TreeGrafter"/>
</dbReference>
<dbReference type="GO" id="GO:0005634">
    <property type="term" value="C:nucleus"/>
    <property type="evidence" value="ECO:0007669"/>
    <property type="project" value="UniProtKB-SubCell"/>
</dbReference>
<evidence type="ECO:0000313" key="13">
    <source>
        <dbReference type="Proteomes" id="UP001187531"/>
    </source>
</evidence>
<dbReference type="PANTHER" id="PTHR31196">
    <property type="entry name" value="RNA POLYMERASE II NUCLEAR LOCALIZATION PROTEIN SLC7A6OS-RELATED"/>
    <property type="match status" value="1"/>
</dbReference>
<dbReference type="AlphaFoldDB" id="A0AA88HJJ2"/>
<organism evidence="12 13">
    <name type="scientific">Artemia franciscana</name>
    <name type="common">Brine shrimp</name>
    <name type="synonym">Artemia sanfranciscana</name>
    <dbReference type="NCBI Taxonomy" id="6661"/>
    <lineage>
        <taxon>Eukaryota</taxon>
        <taxon>Metazoa</taxon>
        <taxon>Ecdysozoa</taxon>
        <taxon>Arthropoda</taxon>
        <taxon>Crustacea</taxon>
        <taxon>Branchiopoda</taxon>
        <taxon>Anostraca</taxon>
        <taxon>Artemiidae</taxon>
        <taxon>Artemia</taxon>
    </lineage>
</organism>
<feature type="region of interest" description="Disordered" evidence="10">
    <location>
        <begin position="125"/>
        <end position="151"/>
    </location>
</feature>
<keyword evidence="7" id="KW-0963">Cytoplasm</keyword>
<reference evidence="12" key="1">
    <citation type="submission" date="2023-07" db="EMBL/GenBank/DDBJ databases">
        <title>Chromosome-level genome assembly of Artemia franciscana.</title>
        <authorList>
            <person name="Jo E."/>
        </authorList>
    </citation>
    <scope>NUCLEOTIDE SEQUENCE</scope>
    <source>
        <tissue evidence="12">Whole body</tissue>
    </source>
</reference>
<sequence>MSEIQELALMDCCEKNKKLLEKASQHMSCKRKVENQTENSSAKKYKIFEGENFQKYNIVDFLEETASSGLTLNGAEMVRETLKQEDFVYDLYFSNIPLNCVDGLLSVHPYDDVIVDDTEELVIEDDSDDSNQENYYTNEYPSTPDDSDDELYGDDKLVKNFSRFVVDSAENSDAEYQDWEKYVQNLDVTESKQDSDYEDYY</sequence>
<keyword evidence="6" id="KW-0813">Transport</keyword>
<comment type="function">
    <text evidence="1">Directs RNA polymerase II nuclear import.</text>
</comment>
<comment type="subcellular location">
    <subcellularLocation>
        <location evidence="3">Cytoplasm</location>
    </subcellularLocation>
    <subcellularLocation>
        <location evidence="2">Nucleus</location>
    </subcellularLocation>
</comment>
<keyword evidence="9" id="KW-0539">Nucleus</keyword>
<feature type="compositionally biased region" description="Polar residues" evidence="10">
    <location>
        <begin position="132"/>
        <end position="141"/>
    </location>
</feature>
<evidence type="ECO:0000256" key="4">
    <source>
        <dbReference type="ARBA" id="ARBA00010218"/>
    </source>
</evidence>